<feature type="region of interest" description="Disordered" evidence="5">
    <location>
        <begin position="165"/>
        <end position="231"/>
    </location>
</feature>
<dbReference type="InterPro" id="IPR010681">
    <property type="entry name" value="PRF/CT"/>
</dbReference>
<dbReference type="SUPFAM" id="SSF47266">
    <property type="entry name" value="4-helical cytokines"/>
    <property type="match status" value="1"/>
</dbReference>
<feature type="compositionally biased region" description="Polar residues" evidence="5">
    <location>
        <begin position="201"/>
        <end position="210"/>
    </location>
</feature>
<feature type="compositionally biased region" description="Low complexity" evidence="5">
    <location>
        <begin position="211"/>
        <end position="223"/>
    </location>
</feature>
<evidence type="ECO:0000256" key="6">
    <source>
        <dbReference type="SAM" id="SignalP"/>
    </source>
</evidence>
<evidence type="ECO:0000313" key="7">
    <source>
        <dbReference type="EMBL" id="ROL40676.1"/>
    </source>
</evidence>
<comment type="similarity">
    <text evidence="2">Belongs to the IL-6 superfamily.</text>
</comment>
<feature type="compositionally biased region" description="Low complexity" evidence="5">
    <location>
        <begin position="182"/>
        <end position="192"/>
    </location>
</feature>
<dbReference type="PANTHER" id="PTHR21353:SF9">
    <property type="match status" value="1"/>
</dbReference>
<protein>
    <recommendedName>
        <fullName evidence="9">Ciliary neurotrophic factor</fullName>
    </recommendedName>
</protein>
<evidence type="ECO:0000256" key="3">
    <source>
        <dbReference type="ARBA" id="ARBA00022514"/>
    </source>
</evidence>
<organism evidence="7 8">
    <name type="scientific">Anabarilius grahami</name>
    <name type="common">Kanglang fish</name>
    <name type="synonym">Barilius grahami</name>
    <dbReference type="NCBI Taxonomy" id="495550"/>
    <lineage>
        <taxon>Eukaryota</taxon>
        <taxon>Metazoa</taxon>
        <taxon>Chordata</taxon>
        <taxon>Craniata</taxon>
        <taxon>Vertebrata</taxon>
        <taxon>Euteleostomi</taxon>
        <taxon>Actinopterygii</taxon>
        <taxon>Neopterygii</taxon>
        <taxon>Teleostei</taxon>
        <taxon>Ostariophysi</taxon>
        <taxon>Cypriniformes</taxon>
        <taxon>Xenocyprididae</taxon>
        <taxon>Xenocypridinae</taxon>
        <taxon>Xenocypridinae incertae sedis</taxon>
        <taxon>Anabarilius</taxon>
    </lineage>
</organism>
<comment type="caution">
    <text evidence="7">The sequence shown here is derived from an EMBL/GenBank/DDBJ whole genome shotgun (WGS) entry which is preliminary data.</text>
</comment>
<evidence type="ECO:0008006" key="9">
    <source>
        <dbReference type="Google" id="ProtNLM"/>
    </source>
</evidence>
<keyword evidence="3" id="KW-0202">Cytokine</keyword>
<proteinExistence type="inferred from homology"/>
<evidence type="ECO:0000256" key="5">
    <source>
        <dbReference type="SAM" id="MobiDB-lite"/>
    </source>
</evidence>
<evidence type="ECO:0000256" key="1">
    <source>
        <dbReference type="ARBA" id="ARBA00004613"/>
    </source>
</evidence>
<dbReference type="GO" id="GO:0005125">
    <property type="term" value="F:cytokine activity"/>
    <property type="evidence" value="ECO:0007669"/>
    <property type="project" value="UniProtKB-KW"/>
</dbReference>
<feature type="region of interest" description="Disordered" evidence="5">
    <location>
        <begin position="115"/>
        <end position="142"/>
    </location>
</feature>
<dbReference type="Gene3D" id="1.20.1250.10">
    <property type="match status" value="1"/>
</dbReference>
<dbReference type="InterPro" id="IPR009079">
    <property type="entry name" value="4_helix_cytokine-like_core"/>
</dbReference>
<keyword evidence="8" id="KW-1185">Reference proteome</keyword>
<evidence type="ECO:0000256" key="2">
    <source>
        <dbReference type="ARBA" id="ARBA00007432"/>
    </source>
</evidence>
<accession>A0A3N0Y3B2</accession>
<dbReference type="EMBL" id="RJVU01053127">
    <property type="protein sequence ID" value="ROL40676.1"/>
    <property type="molecule type" value="Genomic_DNA"/>
</dbReference>
<evidence type="ECO:0000256" key="4">
    <source>
        <dbReference type="ARBA" id="ARBA00022525"/>
    </source>
</evidence>
<sequence length="296" mass="34130">MFRRCLTPFCILILLCMVSTYNSAPLGHRGALSFSNSLRLTRTVRARVQQLMSQYKQQVFGGELFEYGDLKLSTLPAVTVSYQTWLHMQDTERLRLASHYLQTFWTHLERQRQQFERARDVTKERREQRRDKRGRPQPTLSQSFVGLQIDLRDLMRQVNSQLRSMTQVSASTKSPLLHHLRSTSSSSPIPSTHHSRDSTKKLQNPSPTDNSRSSAHSAVQSSQTLNSADRGLIYTKEKTTVSLLQPTRASTVETQRTTAEGASLWIQHLRGYVILRDLERYLSRLARDYSVLQTKY</sequence>
<feature type="compositionally biased region" description="Basic and acidic residues" evidence="5">
    <location>
        <begin position="115"/>
        <end position="130"/>
    </location>
</feature>
<evidence type="ECO:0000313" key="8">
    <source>
        <dbReference type="Proteomes" id="UP000281406"/>
    </source>
</evidence>
<feature type="chain" id="PRO_5018247178" description="Ciliary neurotrophic factor" evidence="6">
    <location>
        <begin position="24"/>
        <end position="296"/>
    </location>
</feature>
<dbReference type="GO" id="GO:0007166">
    <property type="term" value="P:cell surface receptor signaling pathway"/>
    <property type="evidence" value="ECO:0007669"/>
    <property type="project" value="TreeGrafter"/>
</dbReference>
<gene>
    <name evidence="7" type="ORF">DPX16_9670</name>
</gene>
<dbReference type="GO" id="GO:0005615">
    <property type="term" value="C:extracellular space"/>
    <property type="evidence" value="ECO:0007669"/>
    <property type="project" value="UniProtKB-KW"/>
</dbReference>
<dbReference type="AlphaFoldDB" id="A0A3N0Y3B2"/>
<dbReference type="PANTHER" id="PTHR21353">
    <property type="match status" value="1"/>
</dbReference>
<name>A0A3N0Y3B2_ANAGA</name>
<dbReference type="OrthoDB" id="9446539at2759"/>
<keyword evidence="6" id="KW-0732">Signal</keyword>
<feature type="signal peptide" evidence="6">
    <location>
        <begin position="1"/>
        <end position="23"/>
    </location>
</feature>
<keyword evidence="4" id="KW-0964">Secreted</keyword>
<dbReference type="Proteomes" id="UP000281406">
    <property type="component" value="Unassembled WGS sequence"/>
</dbReference>
<reference evidence="7 8" key="1">
    <citation type="submission" date="2018-10" db="EMBL/GenBank/DDBJ databases">
        <title>Genome assembly for a Yunnan-Guizhou Plateau 3E fish, Anabarilius grahami (Regan), and its evolutionary and genetic applications.</title>
        <authorList>
            <person name="Jiang W."/>
        </authorList>
    </citation>
    <scope>NUCLEOTIDE SEQUENCE [LARGE SCALE GENOMIC DNA]</scope>
    <source>
        <strain evidence="7">AG-KIZ</strain>
        <tissue evidence="7">Muscle</tissue>
    </source>
</reference>
<comment type="subcellular location">
    <subcellularLocation>
        <location evidence="1">Secreted</location>
    </subcellularLocation>
</comment>